<dbReference type="FunFam" id="3.10.20.810:FF:000001">
    <property type="entry name" value="Histidine biosynthesis bifunctional protein HisIE"/>
    <property type="match status" value="1"/>
</dbReference>
<dbReference type="UniPathway" id="UPA00031">
    <property type="reaction ID" value="UER00008"/>
</dbReference>
<name>A0A2U8VST4_9HYPH</name>
<comment type="pathway">
    <text evidence="4">Amino-acid biosynthesis; L-histidine biosynthesis; L-histidine from 5-phospho-alpha-D-ribose 1-diphosphate: step 2/9.</text>
</comment>
<dbReference type="InterPro" id="IPR026660">
    <property type="entry name" value="PRA-CH"/>
</dbReference>
<comment type="cofactor">
    <cofactor evidence="11">
        <name>Mg(2+)</name>
        <dbReference type="ChEBI" id="CHEBI:18420"/>
    </cofactor>
    <text evidence="11">Binds 1 Mg(2+) ion per subunit.</text>
</comment>
<feature type="binding site" evidence="11">
    <location>
        <position position="94"/>
    </location>
    <ligand>
        <name>Zn(2+)</name>
        <dbReference type="ChEBI" id="CHEBI:29105"/>
        <note>ligand shared between dimeric partners</note>
    </ligand>
</feature>
<evidence type="ECO:0000313" key="14">
    <source>
        <dbReference type="Proteomes" id="UP000246058"/>
    </source>
</evidence>
<keyword evidence="8 11" id="KW-0028">Amino-acid biosynthesis</keyword>
<dbReference type="GO" id="GO:0000105">
    <property type="term" value="P:L-histidine biosynthetic process"/>
    <property type="evidence" value="ECO:0007669"/>
    <property type="project" value="UniProtKB-UniRule"/>
</dbReference>
<keyword evidence="7 11" id="KW-0963">Cytoplasm</keyword>
<dbReference type="GO" id="GO:0004636">
    <property type="term" value="F:phosphoribosyl-ATP diphosphatase activity"/>
    <property type="evidence" value="ECO:0007669"/>
    <property type="project" value="UniProtKB-EC"/>
</dbReference>
<dbReference type="NCBIfam" id="NF000768">
    <property type="entry name" value="PRK00051.1"/>
    <property type="match status" value="1"/>
</dbReference>
<comment type="catalytic activity">
    <reaction evidence="2">
        <text>1-(5-phospho-beta-D-ribosyl)-ATP + H2O = 1-(5-phospho-beta-D-ribosyl)-5'-AMP + diphosphate + H(+)</text>
        <dbReference type="Rhea" id="RHEA:22828"/>
        <dbReference type="ChEBI" id="CHEBI:15377"/>
        <dbReference type="ChEBI" id="CHEBI:15378"/>
        <dbReference type="ChEBI" id="CHEBI:33019"/>
        <dbReference type="ChEBI" id="CHEBI:59457"/>
        <dbReference type="ChEBI" id="CHEBI:73183"/>
        <dbReference type="EC" id="3.6.1.31"/>
    </reaction>
</comment>
<feature type="binding site" evidence="11">
    <location>
        <position position="95"/>
    </location>
    <ligand>
        <name>Mg(2+)</name>
        <dbReference type="ChEBI" id="CHEBI:18420"/>
    </ligand>
</feature>
<dbReference type="Proteomes" id="UP000246058">
    <property type="component" value="Chromosome"/>
</dbReference>
<comment type="cofactor">
    <cofactor evidence="11">
        <name>Zn(2+)</name>
        <dbReference type="ChEBI" id="CHEBI:29105"/>
    </cofactor>
    <text evidence="11">Binds 1 zinc ion per subunit.</text>
</comment>
<comment type="pathway">
    <text evidence="3 11">Amino-acid biosynthesis; L-histidine biosynthesis; L-histidine from 5-phospho-alpha-D-ribose 1-diphosphate: step 3/9.</text>
</comment>
<organism evidence="13 14">
    <name type="scientific">Methylobacterium radiodurans</name>
    <dbReference type="NCBI Taxonomy" id="2202828"/>
    <lineage>
        <taxon>Bacteria</taxon>
        <taxon>Pseudomonadati</taxon>
        <taxon>Pseudomonadota</taxon>
        <taxon>Alphaproteobacteria</taxon>
        <taxon>Hyphomicrobiales</taxon>
        <taxon>Methylobacteriaceae</taxon>
        <taxon>Methylobacterium</taxon>
    </lineage>
</organism>
<comment type="function">
    <text evidence="11">Catalyzes the hydrolysis of the adenine ring of phosphoribosyl-AMP.</text>
</comment>
<evidence type="ECO:0000313" key="13">
    <source>
        <dbReference type="EMBL" id="AWN36823.1"/>
    </source>
</evidence>
<keyword evidence="11" id="KW-0862">Zinc</keyword>
<dbReference type="AlphaFoldDB" id="A0A2U8VST4"/>
<evidence type="ECO:0000256" key="11">
    <source>
        <dbReference type="HAMAP-Rule" id="MF_01021"/>
    </source>
</evidence>
<evidence type="ECO:0000256" key="6">
    <source>
        <dbReference type="ARBA" id="ARBA00008299"/>
    </source>
</evidence>
<evidence type="ECO:0000256" key="2">
    <source>
        <dbReference type="ARBA" id="ARBA00001460"/>
    </source>
</evidence>
<dbReference type="GO" id="GO:0008270">
    <property type="term" value="F:zinc ion binding"/>
    <property type="evidence" value="ECO:0007669"/>
    <property type="project" value="UniProtKB-UniRule"/>
</dbReference>
<keyword evidence="11" id="KW-0479">Metal-binding</keyword>
<dbReference type="Gene3D" id="3.10.20.810">
    <property type="entry name" value="Phosphoribosyl-AMP cyclohydrolase"/>
    <property type="match status" value="1"/>
</dbReference>
<dbReference type="GO" id="GO:0004635">
    <property type="term" value="F:phosphoribosyl-AMP cyclohydrolase activity"/>
    <property type="evidence" value="ECO:0007669"/>
    <property type="project" value="UniProtKB-UniRule"/>
</dbReference>
<dbReference type="RefSeq" id="WP_109951911.1">
    <property type="nucleotide sequence ID" value="NZ_CP029551.1"/>
</dbReference>
<feature type="binding site" evidence="11">
    <location>
        <position position="112"/>
    </location>
    <ligand>
        <name>Zn(2+)</name>
        <dbReference type="ChEBI" id="CHEBI:29105"/>
        <note>ligand shared between dimeric partners</note>
    </ligand>
</feature>
<evidence type="ECO:0000256" key="1">
    <source>
        <dbReference type="ARBA" id="ARBA00000024"/>
    </source>
</evidence>
<accession>A0A2U8VST4</accession>
<keyword evidence="14" id="KW-1185">Reference proteome</keyword>
<proteinExistence type="inferred from homology"/>
<evidence type="ECO:0000256" key="9">
    <source>
        <dbReference type="ARBA" id="ARBA00022801"/>
    </source>
</evidence>
<feature type="domain" description="Phosphoribosyl-AMP cyclohydrolase" evidence="12">
    <location>
        <begin position="46"/>
        <end position="121"/>
    </location>
</feature>
<gene>
    <name evidence="11" type="primary">hisI</name>
    <name evidence="13" type="ORF">DK427_14680</name>
</gene>
<evidence type="ECO:0000259" key="12">
    <source>
        <dbReference type="Pfam" id="PF01502"/>
    </source>
</evidence>
<feature type="binding site" evidence="11">
    <location>
        <position position="93"/>
    </location>
    <ligand>
        <name>Mg(2+)</name>
        <dbReference type="ChEBI" id="CHEBI:18420"/>
    </ligand>
</feature>
<evidence type="ECO:0000256" key="8">
    <source>
        <dbReference type="ARBA" id="ARBA00022605"/>
    </source>
</evidence>
<dbReference type="PANTHER" id="PTHR42945">
    <property type="entry name" value="HISTIDINE BIOSYNTHESIS BIFUNCTIONAL PROTEIN"/>
    <property type="match status" value="1"/>
</dbReference>
<keyword evidence="9 11" id="KW-0378">Hydrolase</keyword>
<comment type="similarity">
    <text evidence="11">Belongs to the PRA-CH family.</text>
</comment>
<dbReference type="KEGG" id="meti:DK427_14680"/>
<dbReference type="HAMAP" id="MF_01021">
    <property type="entry name" value="HisI"/>
    <property type="match status" value="1"/>
</dbReference>
<evidence type="ECO:0000256" key="10">
    <source>
        <dbReference type="ARBA" id="ARBA00023102"/>
    </source>
</evidence>
<comment type="subunit">
    <text evidence="11">Homodimer.</text>
</comment>
<evidence type="ECO:0000256" key="3">
    <source>
        <dbReference type="ARBA" id="ARBA00005169"/>
    </source>
</evidence>
<evidence type="ECO:0000256" key="7">
    <source>
        <dbReference type="ARBA" id="ARBA00022490"/>
    </source>
</evidence>
<dbReference type="InterPro" id="IPR038019">
    <property type="entry name" value="PRib_AMP_CycHydrolase_sf"/>
</dbReference>
<dbReference type="SUPFAM" id="SSF141734">
    <property type="entry name" value="HisI-like"/>
    <property type="match status" value="1"/>
</dbReference>
<dbReference type="Pfam" id="PF01502">
    <property type="entry name" value="PRA-CH"/>
    <property type="match status" value="1"/>
</dbReference>
<dbReference type="PANTHER" id="PTHR42945:SF1">
    <property type="entry name" value="HISTIDINE BIOSYNTHESIS BIFUNCTIONAL PROTEIN HIS7"/>
    <property type="match status" value="1"/>
</dbReference>
<protein>
    <recommendedName>
        <fullName evidence="11">Phosphoribosyl-AMP cyclohydrolase</fullName>
        <shortName evidence="11">PRA-CH</shortName>
        <ecNumber evidence="11">3.5.4.19</ecNumber>
    </recommendedName>
</protein>
<comment type="catalytic activity">
    <reaction evidence="1 11">
        <text>1-(5-phospho-beta-D-ribosyl)-5'-AMP + H2O = 1-(5-phospho-beta-D-ribosyl)-5-[(5-phospho-beta-D-ribosylamino)methylideneamino]imidazole-4-carboxamide</text>
        <dbReference type="Rhea" id="RHEA:20049"/>
        <dbReference type="ChEBI" id="CHEBI:15377"/>
        <dbReference type="ChEBI" id="CHEBI:58435"/>
        <dbReference type="ChEBI" id="CHEBI:59457"/>
        <dbReference type="EC" id="3.5.4.19"/>
    </reaction>
</comment>
<feature type="binding site" evidence="11">
    <location>
        <position position="97"/>
    </location>
    <ligand>
        <name>Mg(2+)</name>
        <dbReference type="ChEBI" id="CHEBI:18420"/>
    </ligand>
</feature>
<dbReference type="OrthoDB" id="9795769at2"/>
<evidence type="ECO:0000256" key="5">
    <source>
        <dbReference type="ARBA" id="ARBA00007731"/>
    </source>
</evidence>
<comment type="subcellular location">
    <subcellularLocation>
        <location evidence="11">Cytoplasm</location>
    </subcellularLocation>
</comment>
<keyword evidence="10 11" id="KW-0368">Histidine biosynthesis</keyword>
<dbReference type="EC" id="3.5.4.19" evidence="11"/>
<dbReference type="GO" id="GO:0000287">
    <property type="term" value="F:magnesium ion binding"/>
    <property type="evidence" value="ECO:0007669"/>
    <property type="project" value="UniProtKB-UniRule"/>
</dbReference>
<comment type="similarity">
    <text evidence="6">In the N-terminal section; belongs to the PRA-CH family.</text>
</comment>
<feature type="binding site" evidence="11">
    <location>
        <position position="119"/>
    </location>
    <ligand>
        <name>Zn(2+)</name>
        <dbReference type="ChEBI" id="CHEBI:29105"/>
        <note>ligand shared between dimeric partners</note>
    </ligand>
</feature>
<keyword evidence="11" id="KW-0460">Magnesium</keyword>
<reference evidence="13 14" key="1">
    <citation type="submission" date="2018-05" db="EMBL/GenBank/DDBJ databases">
        <title>Complete Genome Sequence of Methylobacterium sp. 17Sr1-43.</title>
        <authorList>
            <person name="Srinivasan S."/>
        </authorList>
    </citation>
    <scope>NUCLEOTIDE SEQUENCE [LARGE SCALE GENOMIC DNA]</scope>
    <source>
        <strain evidence="13 14">17Sr1-43</strain>
    </source>
</reference>
<comment type="similarity">
    <text evidence="5">In the C-terminal section; belongs to the PRA-PH family.</text>
</comment>
<dbReference type="InterPro" id="IPR002496">
    <property type="entry name" value="PRib_AMP_CycHydrolase_dom"/>
</dbReference>
<evidence type="ECO:0000256" key="4">
    <source>
        <dbReference type="ARBA" id="ARBA00005204"/>
    </source>
</evidence>
<sequence length="140" mass="15308">MTTPPPFDAPGSRHEVEEGSAFTPRFDANGLISCIAVDAHDGRVLMLAHMNAESLARTLETGEAWYWSRSRGELWHKGATSGQIQRVVEMRTDCDQDAVLITVSVGGDGGCCHTGRRDCFYRSVSLDRTAGRAMLRPAEP</sequence>
<dbReference type="EMBL" id="CP029551">
    <property type="protein sequence ID" value="AWN36823.1"/>
    <property type="molecule type" value="Genomic_DNA"/>
</dbReference>
<dbReference type="GO" id="GO:0005737">
    <property type="term" value="C:cytoplasm"/>
    <property type="evidence" value="ECO:0007669"/>
    <property type="project" value="UniProtKB-SubCell"/>
</dbReference>